<name>A0A0Q2R408_MYCGO</name>
<proteinExistence type="predicted"/>
<organism evidence="1 2">
    <name type="scientific">Mycobacterium gordonae</name>
    <dbReference type="NCBI Taxonomy" id="1778"/>
    <lineage>
        <taxon>Bacteria</taxon>
        <taxon>Bacillati</taxon>
        <taxon>Actinomycetota</taxon>
        <taxon>Actinomycetes</taxon>
        <taxon>Mycobacteriales</taxon>
        <taxon>Mycobacteriaceae</taxon>
        <taxon>Mycobacterium</taxon>
    </lineage>
</organism>
<dbReference type="EMBL" id="LKTM01000149">
    <property type="protein sequence ID" value="KQH78854.1"/>
    <property type="molecule type" value="Genomic_DNA"/>
</dbReference>
<comment type="caution">
    <text evidence="1">The sequence shown here is derived from an EMBL/GenBank/DDBJ whole genome shotgun (WGS) entry which is preliminary data.</text>
</comment>
<reference evidence="1 2" key="1">
    <citation type="submission" date="2015-10" db="EMBL/GenBank/DDBJ databases">
        <title>Mycobacterium gordonae draft genome assembly.</title>
        <authorList>
            <person name="Ustinova V."/>
            <person name="Smirnova T."/>
            <person name="Blagodatskikh K."/>
            <person name="Varlamov D."/>
            <person name="Larionova E."/>
            <person name="Chernousova L."/>
        </authorList>
    </citation>
    <scope>NUCLEOTIDE SEQUENCE [LARGE SCALE GENOMIC DNA]</scope>
    <source>
        <strain evidence="1 2">CTRI 14-8773</strain>
    </source>
</reference>
<dbReference type="AlphaFoldDB" id="A0A0Q2R408"/>
<accession>A0A0Q2R408</accession>
<gene>
    <name evidence="1" type="ORF">AO501_07710</name>
</gene>
<protein>
    <submittedName>
        <fullName evidence="1">Uncharacterized protein</fullName>
    </submittedName>
</protein>
<evidence type="ECO:0000313" key="1">
    <source>
        <dbReference type="EMBL" id="KQH78854.1"/>
    </source>
</evidence>
<dbReference type="Proteomes" id="UP000051677">
    <property type="component" value="Unassembled WGS sequence"/>
</dbReference>
<sequence>MTLYRIDRIDGATIATPDDEIVYAFTLTDSSGSALNIGLDAKLLSSWIALARAMEAKGLDFEYDG</sequence>
<evidence type="ECO:0000313" key="2">
    <source>
        <dbReference type="Proteomes" id="UP000051677"/>
    </source>
</evidence>